<dbReference type="SUPFAM" id="SSF50685">
    <property type="entry name" value="Barwin-like endoglucanases"/>
    <property type="match status" value="1"/>
</dbReference>
<gene>
    <name evidence="5" type="ORF">F8M41_006851</name>
</gene>
<evidence type="ECO:0000256" key="1">
    <source>
        <dbReference type="ARBA" id="ARBA00022729"/>
    </source>
</evidence>
<name>A0A8H4AWK6_GIGMA</name>
<sequence>MKSSSIFFSLSLLFAAAVLSSAAPFSSPYSTSLFKRDDNDGWNMGAAHVIPENKPSTPNIPSTPNNIPSTPIIRRDESQSKSGSTPNLPSTPGSTNIKAPTQDTKDTKDAATNPKNSPIQGTNPNQDTKNSLAEQNTPKTPATPKTSAAQNSPAAPNNPATTNTPSLANSDSPLDNLADRKKKTTDTKSSNSTSSTSSTKSSSSSSSSSVSKTDVHTTYYEADQLKNAACYGRDGIKPYNAKPSDSIAAIPMTNFNMCFQCAEVKNVATGKSIIVKFIDECAGCDPGCIDLTKSAFSQLADPNCGVINIAWRTTTCPSDGNWPNYEHEKSSSK</sequence>
<evidence type="ECO:0000313" key="6">
    <source>
        <dbReference type="Proteomes" id="UP000439903"/>
    </source>
</evidence>
<reference evidence="5 6" key="1">
    <citation type="journal article" date="2019" name="Environ. Microbiol.">
        <title>At the nexus of three kingdoms: the genome of the mycorrhizal fungus Gigaspora margarita provides insights into plant, endobacterial and fungal interactions.</title>
        <authorList>
            <person name="Venice F."/>
            <person name="Ghignone S."/>
            <person name="Salvioli di Fossalunga A."/>
            <person name="Amselem J."/>
            <person name="Novero M."/>
            <person name="Xianan X."/>
            <person name="Sedzielewska Toro K."/>
            <person name="Morin E."/>
            <person name="Lipzen A."/>
            <person name="Grigoriev I.V."/>
            <person name="Henrissat B."/>
            <person name="Martin F.M."/>
            <person name="Bonfante P."/>
        </authorList>
    </citation>
    <scope>NUCLEOTIDE SEQUENCE [LARGE SCALE GENOMIC DNA]</scope>
    <source>
        <strain evidence="5 6">BEG34</strain>
    </source>
</reference>
<dbReference type="InterPro" id="IPR051477">
    <property type="entry name" value="Expansin_CellWall"/>
</dbReference>
<feature type="signal peptide" evidence="3">
    <location>
        <begin position="1"/>
        <end position="22"/>
    </location>
</feature>
<proteinExistence type="predicted"/>
<accession>A0A8H4AWK6</accession>
<protein>
    <submittedName>
        <fullName evidence="5">Barwin-like endoglucanase</fullName>
    </submittedName>
</protein>
<feature type="compositionally biased region" description="Low complexity" evidence="2">
    <location>
        <begin position="137"/>
        <end position="166"/>
    </location>
</feature>
<dbReference type="CDD" id="cd22191">
    <property type="entry name" value="DPBB_RlpA_EXP_N-like"/>
    <property type="match status" value="1"/>
</dbReference>
<keyword evidence="1 3" id="KW-0732">Signal</keyword>
<keyword evidence="6" id="KW-1185">Reference proteome</keyword>
<dbReference type="AlphaFoldDB" id="A0A8H4AWK6"/>
<feature type="compositionally biased region" description="Polar residues" evidence="2">
    <location>
        <begin position="113"/>
        <end position="136"/>
    </location>
</feature>
<dbReference type="Proteomes" id="UP000439903">
    <property type="component" value="Unassembled WGS sequence"/>
</dbReference>
<dbReference type="PANTHER" id="PTHR31836">
    <property type="match status" value="1"/>
</dbReference>
<feature type="compositionally biased region" description="Low complexity" evidence="2">
    <location>
        <begin position="55"/>
        <end position="72"/>
    </location>
</feature>
<evidence type="ECO:0000259" key="4">
    <source>
        <dbReference type="Pfam" id="PF03330"/>
    </source>
</evidence>
<dbReference type="InterPro" id="IPR009009">
    <property type="entry name" value="RlpA-like_DPBB"/>
</dbReference>
<dbReference type="PANTHER" id="PTHR31836:SF28">
    <property type="entry name" value="SRCR DOMAIN-CONTAINING PROTEIN-RELATED"/>
    <property type="match status" value="1"/>
</dbReference>
<evidence type="ECO:0000313" key="5">
    <source>
        <dbReference type="EMBL" id="KAF0539745.1"/>
    </source>
</evidence>
<feature type="domain" description="RlpA-like protein double-psi beta-barrel" evidence="4">
    <location>
        <begin position="259"/>
        <end position="310"/>
    </location>
</feature>
<dbReference type="OrthoDB" id="623670at2759"/>
<feature type="chain" id="PRO_5034586551" evidence="3">
    <location>
        <begin position="23"/>
        <end position="333"/>
    </location>
</feature>
<dbReference type="EMBL" id="WTPW01000169">
    <property type="protein sequence ID" value="KAF0539745.1"/>
    <property type="molecule type" value="Genomic_DNA"/>
</dbReference>
<dbReference type="InterPro" id="IPR036908">
    <property type="entry name" value="RlpA-like_sf"/>
</dbReference>
<feature type="compositionally biased region" description="Low complexity" evidence="2">
    <location>
        <begin position="187"/>
        <end position="212"/>
    </location>
</feature>
<feature type="compositionally biased region" description="Polar residues" evidence="2">
    <location>
        <begin position="80"/>
        <end position="97"/>
    </location>
</feature>
<dbReference type="Gene3D" id="2.40.40.10">
    <property type="entry name" value="RlpA-like domain"/>
    <property type="match status" value="1"/>
</dbReference>
<evidence type="ECO:0000256" key="3">
    <source>
        <dbReference type="SAM" id="SignalP"/>
    </source>
</evidence>
<comment type="caution">
    <text evidence="5">The sequence shown here is derived from an EMBL/GenBank/DDBJ whole genome shotgun (WGS) entry which is preliminary data.</text>
</comment>
<feature type="region of interest" description="Disordered" evidence="2">
    <location>
        <begin position="45"/>
        <end position="213"/>
    </location>
</feature>
<dbReference type="Pfam" id="PF03330">
    <property type="entry name" value="DPBB_1"/>
    <property type="match status" value="1"/>
</dbReference>
<evidence type="ECO:0000256" key="2">
    <source>
        <dbReference type="SAM" id="MobiDB-lite"/>
    </source>
</evidence>
<organism evidence="5 6">
    <name type="scientific">Gigaspora margarita</name>
    <dbReference type="NCBI Taxonomy" id="4874"/>
    <lineage>
        <taxon>Eukaryota</taxon>
        <taxon>Fungi</taxon>
        <taxon>Fungi incertae sedis</taxon>
        <taxon>Mucoromycota</taxon>
        <taxon>Glomeromycotina</taxon>
        <taxon>Glomeromycetes</taxon>
        <taxon>Diversisporales</taxon>
        <taxon>Gigasporaceae</taxon>
        <taxon>Gigaspora</taxon>
    </lineage>
</organism>